<feature type="chain" id="PRO_5039937427" evidence="1">
    <location>
        <begin position="28"/>
        <end position="191"/>
    </location>
</feature>
<proteinExistence type="predicted"/>
<dbReference type="EMBL" id="JAGRRH010000014">
    <property type="protein sequence ID" value="KAG7358572.1"/>
    <property type="molecule type" value="Genomic_DNA"/>
</dbReference>
<feature type="signal peptide" evidence="1">
    <location>
        <begin position="1"/>
        <end position="27"/>
    </location>
</feature>
<reference evidence="2" key="1">
    <citation type="journal article" date="2021" name="Sci. Rep.">
        <title>Diploid genomic architecture of Nitzschia inconspicua, an elite biomass production diatom.</title>
        <authorList>
            <person name="Oliver A."/>
            <person name="Podell S."/>
            <person name="Pinowska A."/>
            <person name="Traller J.C."/>
            <person name="Smith S.R."/>
            <person name="McClure R."/>
            <person name="Beliaev A."/>
            <person name="Bohutskyi P."/>
            <person name="Hill E.A."/>
            <person name="Rabines A."/>
            <person name="Zheng H."/>
            <person name="Allen L.Z."/>
            <person name="Kuo A."/>
            <person name="Grigoriev I.V."/>
            <person name="Allen A.E."/>
            <person name="Hazlebeck D."/>
            <person name="Allen E.E."/>
        </authorList>
    </citation>
    <scope>NUCLEOTIDE SEQUENCE</scope>
    <source>
        <strain evidence="2">Hildebrandi</strain>
    </source>
</reference>
<dbReference type="AlphaFoldDB" id="A0A9K3PT10"/>
<evidence type="ECO:0000313" key="3">
    <source>
        <dbReference type="Proteomes" id="UP000693970"/>
    </source>
</evidence>
<comment type="caution">
    <text evidence="2">The sequence shown here is derived from an EMBL/GenBank/DDBJ whole genome shotgun (WGS) entry which is preliminary data.</text>
</comment>
<keyword evidence="3" id="KW-1185">Reference proteome</keyword>
<name>A0A9K3PT10_9STRA</name>
<sequence length="191" mass="21085">MKVHFSCLCCVTYLWVSAVAIIDGVRGIHHLEDYRELDRDLARVDASACNHPNASSDDEGVLCGFPLIISGYDIEGLPDQVKDNGKNVGVTPTTGYHRVTEPANCDSVVSSYLYKGTGQYWEETKATGFDWNGNFVIWRPPGQTSFAPQLFADGEGGIKVVSGKVSFADEDFTLKDYKGKKPFDICAYLRK</sequence>
<evidence type="ECO:0000256" key="1">
    <source>
        <dbReference type="SAM" id="SignalP"/>
    </source>
</evidence>
<reference evidence="2" key="2">
    <citation type="submission" date="2021-04" db="EMBL/GenBank/DDBJ databases">
        <authorList>
            <person name="Podell S."/>
        </authorList>
    </citation>
    <scope>NUCLEOTIDE SEQUENCE</scope>
    <source>
        <strain evidence="2">Hildebrandi</strain>
    </source>
</reference>
<protein>
    <submittedName>
        <fullName evidence="2">Uncharacterized protein</fullName>
    </submittedName>
</protein>
<gene>
    <name evidence="2" type="ORF">IV203_015161</name>
</gene>
<keyword evidence="1" id="KW-0732">Signal</keyword>
<organism evidence="2 3">
    <name type="scientific">Nitzschia inconspicua</name>
    <dbReference type="NCBI Taxonomy" id="303405"/>
    <lineage>
        <taxon>Eukaryota</taxon>
        <taxon>Sar</taxon>
        <taxon>Stramenopiles</taxon>
        <taxon>Ochrophyta</taxon>
        <taxon>Bacillariophyta</taxon>
        <taxon>Bacillariophyceae</taxon>
        <taxon>Bacillariophycidae</taxon>
        <taxon>Bacillariales</taxon>
        <taxon>Bacillariaceae</taxon>
        <taxon>Nitzschia</taxon>
    </lineage>
</organism>
<accession>A0A9K3PT10</accession>
<dbReference type="Proteomes" id="UP000693970">
    <property type="component" value="Unassembled WGS sequence"/>
</dbReference>
<evidence type="ECO:0000313" key="2">
    <source>
        <dbReference type="EMBL" id="KAG7358572.1"/>
    </source>
</evidence>